<name>A0A0E9T6K9_ANGAN</name>
<dbReference type="EMBL" id="GBXM01059515">
    <property type="protein sequence ID" value="JAH49062.1"/>
    <property type="molecule type" value="Transcribed_RNA"/>
</dbReference>
<dbReference type="AlphaFoldDB" id="A0A0E9T6K9"/>
<organism evidence="1">
    <name type="scientific">Anguilla anguilla</name>
    <name type="common">European freshwater eel</name>
    <name type="synonym">Muraena anguilla</name>
    <dbReference type="NCBI Taxonomy" id="7936"/>
    <lineage>
        <taxon>Eukaryota</taxon>
        <taxon>Metazoa</taxon>
        <taxon>Chordata</taxon>
        <taxon>Craniata</taxon>
        <taxon>Vertebrata</taxon>
        <taxon>Euteleostomi</taxon>
        <taxon>Actinopterygii</taxon>
        <taxon>Neopterygii</taxon>
        <taxon>Teleostei</taxon>
        <taxon>Anguilliformes</taxon>
        <taxon>Anguillidae</taxon>
        <taxon>Anguilla</taxon>
    </lineage>
</organism>
<accession>A0A0E9T6K9</accession>
<evidence type="ECO:0000313" key="1">
    <source>
        <dbReference type="EMBL" id="JAH49062.1"/>
    </source>
</evidence>
<reference evidence="1" key="1">
    <citation type="submission" date="2014-11" db="EMBL/GenBank/DDBJ databases">
        <authorList>
            <person name="Amaro Gonzalez C."/>
        </authorList>
    </citation>
    <scope>NUCLEOTIDE SEQUENCE</scope>
</reference>
<reference evidence="1" key="2">
    <citation type="journal article" date="2015" name="Fish Shellfish Immunol.">
        <title>Early steps in the European eel (Anguilla anguilla)-Vibrio vulnificus interaction in the gills: Role of the RtxA13 toxin.</title>
        <authorList>
            <person name="Callol A."/>
            <person name="Pajuelo D."/>
            <person name="Ebbesson L."/>
            <person name="Teles M."/>
            <person name="MacKenzie S."/>
            <person name="Amaro C."/>
        </authorList>
    </citation>
    <scope>NUCLEOTIDE SEQUENCE</scope>
</reference>
<protein>
    <submittedName>
        <fullName evidence="1">Uncharacterized protein</fullName>
    </submittedName>
</protein>
<sequence length="34" mass="4312">MKYFNRHKHIRILFSIYYRLKILARHKSLFFLGT</sequence>
<proteinExistence type="predicted"/>